<gene>
    <name evidence="2" type="ORF">WR25_25448</name>
</gene>
<evidence type="ECO:0000256" key="1">
    <source>
        <dbReference type="SAM" id="Phobius"/>
    </source>
</evidence>
<keyword evidence="1" id="KW-0812">Transmembrane</keyword>
<dbReference type="AlphaFoldDB" id="A0A2A2JNT9"/>
<sequence>MVGYEIYKMYLEELPDSSKVSSFTHLIYFPLIFKVSQIIHSFHSSLEIEHFLKLLHFSRSFVESFSFYSENSRLCHFVTHFCYDFHGGFSNSLNFQSKSHPLDSLGLNRVAPLRAEQRGRGGFLPNPNWMLNLFCLRAVFLLVLFDVLKSTTGEFEIDTKRGKVECVQCVQLWRSASSQKESRSCGPHASTCRGNACFMKQFKHTPVYQFASGCIHLEDWQLNQLEINRRYLETRMTRFGAILLCEDTFNQTTCICNRRDRCNSIHTRAPYTTMAEGLYQGVIDFDGIIGEIDPRYLEVMSGYRYRFSPNGSTPLCSYCQFSFILFLLFILLRHHF</sequence>
<protein>
    <submittedName>
        <fullName evidence="2">Uncharacterized protein</fullName>
    </submittedName>
</protein>
<comment type="caution">
    <text evidence="2">The sequence shown here is derived from an EMBL/GenBank/DDBJ whole genome shotgun (WGS) entry which is preliminary data.</text>
</comment>
<keyword evidence="1" id="KW-0472">Membrane</keyword>
<keyword evidence="3" id="KW-1185">Reference proteome</keyword>
<dbReference type="EMBL" id="LIAE01010316">
    <property type="protein sequence ID" value="PAV63317.1"/>
    <property type="molecule type" value="Genomic_DNA"/>
</dbReference>
<accession>A0A2A2JNT9</accession>
<proteinExistence type="predicted"/>
<keyword evidence="1" id="KW-1133">Transmembrane helix</keyword>
<feature type="transmembrane region" description="Helical" evidence="1">
    <location>
        <begin position="315"/>
        <end position="332"/>
    </location>
</feature>
<evidence type="ECO:0000313" key="2">
    <source>
        <dbReference type="EMBL" id="PAV63317.1"/>
    </source>
</evidence>
<dbReference type="OrthoDB" id="5781490at2759"/>
<dbReference type="STRING" id="2018661.A0A2A2JNT9"/>
<organism evidence="2 3">
    <name type="scientific">Diploscapter pachys</name>
    <dbReference type="NCBI Taxonomy" id="2018661"/>
    <lineage>
        <taxon>Eukaryota</taxon>
        <taxon>Metazoa</taxon>
        <taxon>Ecdysozoa</taxon>
        <taxon>Nematoda</taxon>
        <taxon>Chromadorea</taxon>
        <taxon>Rhabditida</taxon>
        <taxon>Rhabditina</taxon>
        <taxon>Rhabditomorpha</taxon>
        <taxon>Rhabditoidea</taxon>
        <taxon>Rhabditidae</taxon>
        <taxon>Diploscapter</taxon>
    </lineage>
</organism>
<reference evidence="2 3" key="1">
    <citation type="journal article" date="2017" name="Curr. Biol.">
        <title>Genome architecture and evolution of a unichromosomal asexual nematode.</title>
        <authorList>
            <person name="Fradin H."/>
            <person name="Zegar C."/>
            <person name="Gutwein M."/>
            <person name="Lucas J."/>
            <person name="Kovtun M."/>
            <person name="Corcoran D."/>
            <person name="Baugh L.R."/>
            <person name="Kiontke K."/>
            <person name="Gunsalus K."/>
            <person name="Fitch D.H."/>
            <person name="Piano F."/>
        </authorList>
    </citation>
    <scope>NUCLEOTIDE SEQUENCE [LARGE SCALE GENOMIC DNA]</scope>
    <source>
        <strain evidence="2">PF1309</strain>
    </source>
</reference>
<name>A0A2A2JNT9_9BILA</name>
<evidence type="ECO:0000313" key="3">
    <source>
        <dbReference type="Proteomes" id="UP000218231"/>
    </source>
</evidence>
<dbReference type="Proteomes" id="UP000218231">
    <property type="component" value="Unassembled WGS sequence"/>
</dbReference>